<sequence>QNLRELSLEKSDASRAFLIVPPSASPSSGSTRQSPRVPFQSPQPRTIRILAPEADTVIQPSSPFVSGGLSTPVPRLCGRSPSRPPPCPRSSPTLLPPRRRPRRTSPCPSTSRLRSTPPGRRWPPRSRRRRTTPSTPCPKSSSELRWSEIRWWERIWTPLCGF</sequence>
<feature type="compositionally biased region" description="Low complexity" evidence="1">
    <location>
        <begin position="104"/>
        <end position="119"/>
    </location>
</feature>
<dbReference type="EnsemblPlants" id="TuG1812G0600002614.01.T01">
    <property type="protein sequence ID" value="TuG1812G0600002614.01.T01"/>
    <property type="gene ID" value="TuG1812G0600002614.01"/>
</dbReference>
<accession>A0A8R7UHU7</accession>
<reference evidence="4" key="1">
    <citation type="journal article" date="2013" name="Nature">
        <title>Draft genome of the wheat A-genome progenitor Triticum urartu.</title>
        <authorList>
            <person name="Ling H.Q."/>
            <person name="Zhao S."/>
            <person name="Liu D."/>
            <person name="Wang J."/>
            <person name="Sun H."/>
            <person name="Zhang C."/>
            <person name="Fan H."/>
            <person name="Li D."/>
            <person name="Dong L."/>
            <person name="Tao Y."/>
            <person name="Gao C."/>
            <person name="Wu H."/>
            <person name="Li Y."/>
            <person name="Cui Y."/>
            <person name="Guo X."/>
            <person name="Zheng S."/>
            <person name="Wang B."/>
            <person name="Yu K."/>
            <person name="Liang Q."/>
            <person name="Yang W."/>
            <person name="Lou X."/>
            <person name="Chen J."/>
            <person name="Feng M."/>
            <person name="Jian J."/>
            <person name="Zhang X."/>
            <person name="Luo G."/>
            <person name="Jiang Y."/>
            <person name="Liu J."/>
            <person name="Wang Z."/>
            <person name="Sha Y."/>
            <person name="Zhang B."/>
            <person name="Wu H."/>
            <person name="Tang D."/>
            <person name="Shen Q."/>
            <person name="Xue P."/>
            <person name="Zou S."/>
            <person name="Wang X."/>
            <person name="Liu X."/>
            <person name="Wang F."/>
            <person name="Yang Y."/>
            <person name="An X."/>
            <person name="Dong Z."/>
            <person name="Zhang K."/>
            <person name="Zhang X."/>
            <person name="Luo M.C."/>
            <person name="Dvorak J."/>
            <person name="Tong Y."/>
            <person name="Wang J."/>
            <person name="Yang H."/>
            <person name="Li Z."/>
            <person name="Wang D."/>
            <person name="Zhang A."/>
            <person name="Wang J."/>
        </authorList>
    </citation>
    <scope>NUCLEOTIDE SEQUENCE</scope>
    <source>
        <strain evidence="4">cv. G1812</strain>
    </source>
</reference>
<feature type="compositionally biased region" description="Basic residues" evidence="1">
    <location>
        <begin position="122"/>
        <end position="131"/>
    </location>
</feature>
<evidence type="ECO:0000313" key="2">
    <source>
        <dbReference type="EnsemblPlants" id="TuG1812G0500001987.01.T03"/>
    </source>
</evidence>
<gene>
    <name evidence="2" type="primary">LOC125508953</name>
    <name evidence="3" type="synonym">LOC125513811</name>
</gene>
<dbReference type="Gramene" id="TuG1812G0500001987.01.T03">
    <property type="protein sequence ID" value="TuG1812G0500001987.01.T03"/>
    <property type="gene ID" value="TuG1812G0500001987.01"/>
</dbReference>
<feature type="compositionally biased region" description="Basic and acidic residues" evidence="1">
    <location>
        <begin position="1"/>
        <end position="13"/>
    </location>
</feature>
<name>A0A8R7UHU7_TRIUA</name>
<evidence type="ECO:0000313" key="3">
    <source>
        <dbReference type="EnsemblPlants" id="TuG1812G0600002614.01.T01"/>
    </source>
</evidence>
<evidence type="ECO:0000313" key="4">
    <source>
        <dbReference type="Proteomes" id="UP000015106"/>
    </source>
</evidence>
<feature type="compositionally biased region" description="Low complexity" evidence="1">
    <location>
        <begin position="132"/>
        <end position="143"/>
    </location>
</feature>
<dbReference type="Proteomes" id="UP000015106">
    <property type="component" value="Chromosome 5"/>
</dbReference>
<proteinExistence type="predicted"/>
<feature type="region of interest" description="Disordered" evidence="1">
    <location>
        <begin position="1"/>
        <end position="143"/>
    </location>
</feature>
<dbReference type="AlphaFoldDB" id="A0A8R7UHU7"/>
<keyword evidence="4" id="KW-1185">Reference proteome</keyword>
<dbReference type="Gramene" id="TuG1812G0600002614.01.T01">
    <property type="protein sequence ID" value="TuG1812G0600002614.01.T01"/>
    <property type="gene ID" value="TuG1812G0600002614.01"/>
</dbReference>
<evidence type="ECO:0000256" key="1">
    <source>
        <dbReference type="SAM" id="MobiDB-lite"/>
    </source>
</evidence>
<dbReference type="Gramene" id="TuG1812G0600002614.01.T02">
    <property type="protein sequence ID" value="TuG1812G0600002614.01.T02"/>
    <property type="gene ID" value="TuG1812G0600002614.01"/>
</dbReference>
<dbReference type="EnsemblPlants" id="TuG1812G0500001987.01.T03">
    <property type="protein sequence ID" value="TuG1812G0500001987.01.T03"/>
    <property type="gene ID" value="TuG1812G0500001987.01"/>
</dbReference>
<protein>
    <submittedName>
        <fullName evidence="2">Uncharacterized protein</fullName>
    </submittedName>
</protein>
<dbReference type="EnsemblPlants" id="TuG1812G0600002614.01.T02">
    <property type="protein sequence ID" value="TuG1812G0600002614.01.T02"/>
    <property type="gene ID" value="TuG1812G0600002614.01"/>
</dbReference>
<reference evidence="2" key="3">
    <citation type="submission" date="2022-06" db="UniProtKB">
        <authorList>
            <consortium name="EnsemblPlants"/>
        </authorList>
    </citation>
    <scope>IDENTIFICATION</scope>
</reference>
<reference evidence="2" key="2">
    <citation type="submission" date="2018-03" db="EMBL/GenBank/DDBJ databases">
        <title>The Triticum urartu genome reveals the dynamic nature of wheat genome evolution.</title>
        <authorList>
            <person name="Ling H."/>
            <person name="Ma B."/>
            <person name="Shi X."/>
            <person name="Liu H."/>
            <person name="Dong L."/>
            <person name="Sun H."/>
            <person name="Cao Y."/>
            <person name="Gao Q."/>
            <person name="Zheng S."/>
            <person name="Li Y."/>
            <person name="Yu Y."/>
            <person name="Du H."/>
            <person name="Qi M."/>
            <person name="Li Y."/>
            <person name="Yu H."/>
            <person name="Cui Y."/>
            <person name="Wang N."/>
            <person name="Chen C."/>
            <person name="Wu H."/>
            <person name="Zhao Y."/>
            <person name="Zhang J."/>
            <person name="Li Y."/>
            <person name="Zhou W."/>
            <person name="Zhang B."/>
            <person name="Hu W."/>
            <person name="Eijk M."/>
            <person name="Tang J."/>
            <person name="Witsenboer H."/>
            <person name="Zhao S."/>
            <person name="Li Z."/>
            <person name="Zhang A."/>
            <person name="Wang D."/>
            <person name="Liang C."/>
        </authorList>
    </citation>
    <scope>NUCLEOTIDE SEQUENCE [LARGE SCALE GENOMIC DNA]</scope>
    <source>
        <strain evidence="2">cv. G1812</strain>
    </source>
</reference>
<feature type="compositionally biased region" description="Polar residues" evidence="1">
    <location>
        <begin position="25"/>
        <end position="44"/>
    </location>
</feature>
<organism evidence="2 4">
    <name type="scientific">Triticum urartu</name>
    <name type="common">Red wild einkorn</name>
    <name type="synonym">Crithodium urartu</name>
    <dbReference type="NCBI Taxonomy" id="4572"/>
    <lineage>
        <taxon>Eukaryota</taxon>
        <taxon>Viridiplantae</taxon>
        <taxon>Streptophyta</taxon>
        <taxon>Embryophyta</taxon>
        <taxon>Tracheophyta</taxon>
        <taxon>Spermatophyta</taxon>
        <taxon>Magnoliopsida</taxon>
        <taxon>Liliopsida</taxon>
        <taxon>Poales</taxon>
        <taxon>Poaceae</taxon>
        <taxon>BOP clade</taxon>
        <taxon>Pooideae</taxon>
        <taxon>Triticodae</taxon>
        <taxon>Triticeae</taxon>
        <taxon>Triticinae</taxon>
        <taxon>Triticum</taxon>
    </lineage>
</organism>
<dbReference type="Proteomes" id="UP000015106">
    <property type="component" value="Chromosome 6"/>
</dbReference>